<evidence type="ECO:0000256" key="1">
    <source>
        <dbReference type="ARBA" id="ARBA00004418"/>
    </source>
</evidence>
<proteinExistence type="inferred from homology"/>
<protein>
    <submittedName>
        <fullName evidence="6">ABC transporter substrate-binding protein</fullName>
    </submittedName>
</protein>
<evidence type="ECO:0000256" key="3">
    <source>
        <dbReference type="ARBA" id="ARBA00022729"/>
    </source>
</evidence>
<dbReference type="AlphaFoldDB" id="A0A845SE35"/>
<keyword evidence="3 4" id="KW-0732">Signal</keyword>
<dbReference type="CDD" id="cd13563">
    <property type="entry name" value="PBP2_SsuA_like_6"/>
    <property type="match status" value="1"/>
</dbReference>
<dbReference type="GO" id="GO:0042597">
    <property type="term" value="C:periplasmic space"/>
    <property type="evidence" value="ECO:0007669"/>
    <property type="project" value="UniProtKB-SubCell"/>
</dbReference>
<keyword evidence="7" id="KW-1185">Reference proteome</keyword>
<evidence type="ECO:0000313" key="7">
    <source>
        <dbReference type="Proteomes" id="UP000461443"/>
    </source>
</evidence>
<evidence type="ECO:0000313" key="6">
    <source>
        <dbReference type="EMBL" id="NDL61637.1"/>
    </source>
</evidence>
<feature type="domain" description="SsuA/THI5-like" evidence="5">
    <location>
        <begin position="50"/>
        <end position="238"/>
    </location>
</feature>
<dbReference type="SUPFAM" id="SSF53850">
    <property type="entry name" value="Periplasmic binding protein-like II"/>
    <property type="match status" value="1"/>
</dbReference>
<organism evidence="6 7">
    <name type="scientific">Acerihabitans arboris</name>
    <dbReference type="NCBI Taxonomy" id="2691583"/>
    <lineage>
        <taxon>Bacteria</taxon>
        <taxon>Pseudomonadati</taxon>
        <taxon>Pseudomonadota</taxon>
        <taxon>Gammaproteobacteria</taxon>
        <taxon>Enterobacterales</taxon>
        <taxon>Pectobacteriaceae</taxon>
        <taxon>Acerihabitans</taxon>
    </lineage>
</organism>
<evidence type="ECO:0000256" key="2">
    <source>
        <dbReference type="ARBA" id="ARBA00010742"/>
    </source>
</evidence>
<feature type="chain" id="PRO_5032515823" evidence="4">
    <location>
        <begin position="29"/>
        <end position="328"/>
    </location>
</feature>
<evidence type="ECO:0000259" key="5">
    <source>
        <dbReference type="Pfam" id="PF09084"/>
    </source>
</evidence>
<comment type="caution">
    <text evidence="6">The sequence shown here is derived from an EMBL/GenBank/DDBJ whole genome shotgun (WGS) entry which is preliminary data.</text>
</comment>
<evidence type="ECO:0000256" key="4">
    <source>
        <dbReference type="SAM" id="SignalP"/>
    </source>
</evidence>
<reference evidence="6 7" key="2">
    <citation type="submission" date="2020-02" db="EMBL/GenBank/DDBJ databases">
        <title>The new genus of Enterobacteriales.</title>
        <authorList>
            <person name="Kim I.S."/>
        </authorList>
    </citation>
    <scope>NUCLEOTIDE SEQUENCE [LARGE SCALE GENOMIC DNA]</scope>
    <source>
        <strain evidence="6 7">SAP-6</strain>
    </source>
</reference>
<dbReference type="RefSeq" id="WP_162364330.1">
    <property type="nucleotide sequence ID" value="NZ_WUBS01000002.1"/>
</dbReference>
<comment type="similarity">
    <text evidence="2">Belongs to the bacterial solute-binding protein SsuA/TauA family.</text>
</comment>
<dbReference type="PANTHER" id="PTHR30024:SF47">
    <property type="entry name" value="TAURINE-BINDING PERIPLASMIC PROTEIN"/>
    <property type="match status" value="1"/>
</dbReference>
<gene>
    <name evidence="6" type="ORF">GRH90_02515</name>
</gene>
<reference evidence="6 7" key="1">
    <citation type="submission" date="2019-12" db="EMBL/GenBank/DDBJ databases">
        <authorList>
            <person name="Lee S.D."/>
        </authorList>
    </citation>
    <scope>NUCLEOTIDE SEQUENCE [LARGE SCALE GENOMIC DNA]</scope>
    <source>
        <strain evidence="6 7">SAP-6</strain>
    </source>
</reference>
<dbReference type="PANTHER" id="PTHR30024">
    <property type="entry name" value="ALIPHATIC SULFONATES-BINDING PROTEIN-RELATED"/>
    <property type="match status" value="1"/>
</dbReference>
<name>A0A845SE35_9GAMM</name>
<dbReference type="InterPro" id="IPR015168">
    <property type="entry name" value="SsuA/THI5"/>
</dbReference>
<accession>A0A845SE35</accession>
<sequence length="328" mass="34751">MISYRVLQKSLVVTLCSGLLMTSMSFAAAPEPGALKMGVEPWLGYGQWHVANHYGMFKKHGLEQVEVINFAEDKDINAALASGQIDAANIATHTAMGMIAAGLPVKVVLLLDQSKTADAMLTGSGITGLKELKGKSVAYEEGTTSDILLHSALASAGMTIEDIKPVPMPASSAGTALIAKRVDAAVTYEPYLSVARKNDASVRMLYSGQNDPGLISDVLVVRDEVLKNRPGQVAALIGTWDEALNHYNGNIQTDRAIIAREVGATAEDLNSAFDGVKYYTLAENKQVLGAQFSNETFQHVLKAATDAGIITAPVTAAQVIDASFVNAQ</sequence>
<dbReference type="EMBL" id="WUBS01000002">
    <property type="protein sequence ID" value="NDL61637.1"/>
    <property type="molecule type" value="Genomic_DNA"/>
</dbReference>
<dbReference type="Proteomes" id="UP000461443">
    <property type="component" value="Unassembled WGS sequence"/>
</dbReference>
<dbReference type="Pfam" id="PF09084">
    <property type="entry name" value="NMT1"/>
    <property type="match status" value="1"/>
</dbReference>
<feature type="signal peptide" evidence="4">
    <location>
        <begin position="1"/>
        <end position="28"/>
    </location>
</feature>
<comment type="subcellular location">
    <subcellularLocation>
        <location evidence="1">Periplasm</location>
    </subcellularLocation>
</comment>
<dbReference type="Gene3D" id="3.40.190.10">
    <property type="entry name" value="Periplasmic binding protein-like II"/>
    <property type="match status" value="2"/>
</dbReference>